<feature type="transmembrane region" description="Helical" evidence="1">
    <location>
        <begin position="20"/>
        <end position="39"/>
    </location>
</feature>
<feature type="transmembrane region" description="Helical" evidence="1">
    <location>
        <begin position="143"/>
        <end position="159"/>
    </location>
</feature>
<sequence length="229" mass="24371">MVASAEHQFMRIAPRVGIRWMQDGLDLIVSGAFLVFAGAQLLMGRIWSVLGLWLGAAVGIAAVRPFLEIPPGSPIGAMSLFVAVSLVVFAMPSRAALQGLSAHEVGRARDVIVQCAPSTAQLERLRKGMDVYGASVTERNARISWALGIAWGALSWLLLRNVLGDGLTSAQRNAALGVQFGWIVAFFIAAFVHASYTVAAQTVGKTIDLAFIDAATVLAREATVEELKP</sequence>
<gene>
    <name evidence="2" type="ORF">P3W24_12285</name>
</gene>
<dbReference type="Proteomes" id="UP001528850">
    <property type="component" value="Unassembled WGS sequence"/>
</dbReference>
<dbReference type="EMBL" id="JARJJS010000003">
    <property type="protein sequence ID" value="MDF4025746.1"/>
    <property type="molecule type" value="Genomic_DNA"/>
</dbReference>
<reference evidence="2 3" key="1">
    <citation type="journal article" date="2024" name="Curr. Microbiol.">
        <title>Luteibacter sahnii sp. nov., A Novel Yellow-Colored Xanthomonadin Pigment Producing Probiotic Bacterium from Healthy Rice Seed Microbiome.</title>
        <authorList>
            <person name="Jaiswal G."/>
            <person name="Rana R."/>
            <person name="Nayak P.K."/>
            <person name="Chouhan R."/>
            <person name="Gandhi S.G."/>
            <person name="Patel H.K."/>
            <person name="Patil P.B."/>
        </authorList>
    </citation>
    <scope>NUCLEOTIDE SEQUENCE [LARGE SCALE GENOMIC DNA]</scope>
    <source>
        <strain evidence="2 3">PPL201</strain>
    </source>
</reference>
<keyword evidence="1" id="KW-0812">Transmembrane</keyword>
<proteinExistence type="predicted"/>
<evidence type="ECO:0000313" key="2">
    <source>
        <dbReference type="EMBL" id="MDF4025746.1"/>
    </source>
</evidence>
<feature type="transmembrane region" description="Helical" evidence="1">
    <location>
        <begin position="179"/>
        <end position="199"/>
    </location>
</feature>
<comment type="caution">
    <text evidence="2">The sequence shown here is derived from an EMBL/GenBank/DDBJ whole genome shotgun (WGS) entry which is preliminary data.</text>
</comment>
<keyword evidence="1" id="KW-1133">Transmembrane helix</keyword>
<keyword evidence="3" id="KW-1185">Reference proteome</keyword>
<accession>A0ABT6BC85</accession>
<evidence type="ECO:0000313" key="3">
    <source>
        <dbReference type="Proteomes" id="UP001528850"/>
    </source>
</evidence>
<keyword evidence="1" id="KW-0472">Membrane</keyword>
<feature type="transmembrane region" description="Helical" evidence="1">
    <location>
        <begin position="73"/>
        <end position="91"/>
    </location>
</feature>
<evidence type="ECO:0000256" key="1">
    <source>
        <dbReference type="SAM" id="Phobius"/>
    </source>
</evidence>
<name>A0ABT6BC85_9GAMM</name>
<organism evidence="2 3">
    <name type="scientific">Luteibacter sahnii</name>
    <dbReference type="NCBI Taxonomy" id="3021977"/>
    <lineage>
        <taxon>Bacteria</taxon>
        <taxon>Pseudomonadati</taxon>
        <taxon>Pseudomonadota</taxon>
        <taxon>Gammaproteobacteria</taxon>
        <taxon>Lysobacterales</taxon>
        <taxon>Rhodanobacteraceae</taxon>
        <taxon>Luteibacter</taxon>
    </lineage>
</organism>
<protein>
    <submittedName>
        <fullName evidence="2">Uncharacterized protein</fullName>
    </submittedName>
</protein>